<dbReference type="PANTHER" id="PTHR11002">
    <property type="entry name" value="CARBONIC ANHYDRASE"/>
    <property type="match status" value="1"/>
</dbReference>
<dbReference type="GO" id="GO:0004089">
    <property type="term" value="F:carbonate dehydratase activity"/>
    <property type="evidence" value="ECO:0007669"/>
    <property type="project" value="InterPro"/>
</dbReference>
<dbReference type="AlphaFoldDB" id="A0A3A5HB20"/>
<dbReference type="InterPro" id="IPR036874">
    <property type="entry name" value="Carbonic_anhydrase_sf"/>
</dbReference>
<dbReference type="PROSITE" id="PS51318">
    <property type="entry name" value="TAT"/>
    <property type="match status" value="1"/>
</dbReference>
<name>A0A3A5HB20_9ACTN</name>
<dbReference type="GO" id="GO:0008270">
    <property type="term" value="F:zinc ion binding"/>
    <property type="evidence" value="ECO:0007669"/>
    <property type="project" value="InterPro"/>
</dbReference>
<evidence type="ECO:0000313" key="6">
    <source>
        <dbReference type="Proteomes" id="UP000276542"/>
    </source>
</evidence>
<reference evidence="6" key="1">
    <citation type="submission" date="2018-09" db="EMBL/GenBank/DDBJ databases">
        <authorList>
            <person name="Zhu H."/>
        </authorList>
    </citation>
    <scope>NUCLEOTIDE SEQUENCE [LARGE SCALE GENOMIC DNA]</scope>
    <source>
        <strain evidence="6">K1W22B-1</strain>
    </source>
</reference>
<keyword evidence="3" id="KW-0479">Metal-binding</keyword>
<dbReference type="Proteomes" id="UP000276542">
    <property type="component" value="Unassembled WGS sequence"/>
</dbReference>
<evidence type="ECO:0000256" key="1">
    <source>
        <dbReference type="ARBA" id="ARBA00006217"/>
    </source>
</evidence>
<dbReference type="EMBL" id="QYRP01000002">
    <property type="protein sequence ID" value="RJS47271.1"/>
    <property type="molecule type" value="Genomic_DNA"/>
</dbReference>
<evidence type="ECO:0000256" key="4">
    <source>
        <dbReference type="SAM" id="MobiDB-lite"/>
    </source>
</evidence>
<dbReference type="PANTHER" id="PTHR11002:SF79">
    <property type="entry name" value="CARBONIC ANHYDRASE 2"/>
    <property type="match status" value="1"/>
</dbReference>
<evidence type="ECO:0000313" key="5">
    <source>
        <dbReference type="EMBL" id="RJS47271.1"/>
    </source>
</evidence>
<feature type="region of interest" description="Disordered" evidence="4">
    <location>
        <begin position="38"/>
        <end position="69"/>
    </location>
</feature>
<comment type="function">
    <text evidence="2">Catalyzes the reversible hydration of carbon dioxide to form bicarbonate.</text>
</comment>
<feature type="compositionally biased region" description="Low complexity" evidence="4">
    <location>
        <begin position="43"/>
        <end position="63"/>
    </location>
</feature>
<organism evidence="5 6">
    <name type="scientific">Nocardioides cavernaquae</name>
    <dbReference type="NCBI Taxonomy" id="2321396"/>
    <lineage>
        <taxon>Bacteria</taxon>
        <taxon>Bacillati</taxon>
        <taxon>Actinomycetota</taxon>
        <taxon>Actinomycetes</taxon>
        <taxon>Propionibacteriales</taxon>
        <taxon>Nocardioidaceae</taxon>
        <taxon>Nocardioides</taxon>
    </lineage>
</organism>
<protein>
    <submittedName>
        <fullName evidence="5">Carbonic anhydrase</fullName>
    </submittedName>
</protein>
<feature type="binding site" evidence="3">
    <location>
        <position position="109"/>
    </location>
    <ligand>
        <name>Zn(2+)</name>
        <dbReference type="ChEBI" id="CHEBI:29105"/>
    </ligand>
</feature>
<comment type="similarity">
    <text evidence="1">Belongs to the beta-class carbonic anhydrase family.</text>
</comment>
<proteinExistence type="inferred from homology"/>
<keyword evidence="3" id="KW-0862">Zinc</keyword>
<evidence type="ECO:0000256" key="3">
    <source>
        <dbReference type="PIRSR" id="PIRSR601765-1"/>
    </source>
</evidence>
<feature type="binding site" evidence="3">
    <location>
        <position position="161"/>
    </location>
    <ligand>
        <name>Zn(2+)</name>
        <dbReference type="ChEBI" id="CHEBI:29105"/>
    </ligand>
</feature>
<dbReference type="OrthoDB" id="9797527at2"/>
<dbReference type="SUPFAM" id="SSF53056">
    <property type="entry name" value="beta-carbonic anhydrase, cab"/>
    <property type="match status" value="1"/>
</dbReference>
<feature type="binding site" evidence="3">
    <location>
        <position position="164"/>
    </location>
    <ligand>
        <name>Zn(2+)</name>
        <dbReference type="ChEBI" id="CHEBI:29105"/>
    </ligand>
</feature>
<accession>A0A3A5HB20</accession>
<evidence type="ECO:0000256" key="2">
    <source>
        <dbReference type="ARBA" id="ARBA00024993"/>
    </source>
</evidence>
<keyword evidence="6" id="KW-1185">Reference proteome</keyword>
<feature type="binding site" evidence="3">
    <location>
        <position position="107"/>
    </location>
    <ligand>
        <name>Zn(2+)</name>
        <dbReference type="ChEBI" id="CHEBI:29105"/>
    </ligand>
</feature>
<sequence length="261" mass="26924">MRRNDPSSVPSTIPAVVTRRLLLAAGGLAAGASLVGCRSTGDSTPTAAHPAAAGHSSTPASPSEAQRRLTEGNSRFASGDAMHPHQSTRARDDVAGHQAPWALIHGCVDSRVSPELVFDQGIGDVFATRTAGAVLDDTIVGSMEFAASAPYAVPLIVILGHTGCGAVTATVEAMETSPGHPEAPGEVSDILGEIAPVARRVARKGDQAAYIDEVVRANTIAVSRDLVRRSKIIRAAVAAGRTRVIPAVYDLASGRVDWSVS</sequence>
<comment type="caution">
    <text evidence="5">The sequence shown here is derived from an EMBL/GenBank/DDBJ whole genome shotgun (WGS) entry which is preliminary data.</text>
</comment>
<dbReference type="RefSeq" id="WP_120061237.1">
    <property type="nucleotide sequence ID" value="NZ_QYRP01000002.1"/>
</dbReference>
<dbReference type="SMART" id="SM00947">
    <property type="entry name" value="Pro_CA"/>
    <property type="match status" value="1"/>
</dbReference>
<dbReference type="InterPro" id="IPR006311">
    <property type="entry name" value="TAT_signal"/>
</dbReference>
<gene>
    <name evidence="5" type="ORF">D4739_14270</name>
</gene>
<dbReference type="Gene3D" id="3.40.1050.10">
    <property type="entry name" value="Carbonic anhydrase"/>
    <property type="match status" value="1"/>
</dbReference>
<dbReference type="InterPro" id="IPR001765">
    <property type="entry name" value="Carbonic_anhydrase"/>
</dbReference>
<comment type="cofactor">
    <cofactor evidence="3">
        <name>Zn(2+)</name>
        <dbReference type="ChEBI" id="CHEBI:29105"/>
    </cofactor>
    <text evidence="3">Binds 1 zinc ion per subunit.</text>
</comment>
<dbReference type="Pfam" id="PF00484">
    <property type="entry name" value="Pro_CA"/>
    <property type="match status" value="1"/>
</dbReference>